<dbReference type="InterPro" id="IPR014303">
    <property type="entry name" value="RNA_pol_sigma-70_ECF"/>
</dbReference>
<dbReference type="InterPro" id="IPR013249">
    <property type="entry name" value="RNA_pol_sigma70_r4_t2"/>
</dbReference>
<feature type="region of interest" description="Disordered" evidence="6">
    <location>
        <begin position="1"/>
        <end position="30"/>
    </location>
</feature>
<keyword evidence="10" id="KW-1185">Reference proteome</keyword>
<dbReference type="Gene3D" id="3.10.450.50">
    <property type="match status" value="1"/>
</dbReference>
<keyword evidence="4" id="KW-0731">Sigma factor</keyword>
<dbReference type="Pfam" id="PF08281">
    <property type="entry name" value="Sigma70_r4_2"/>
    <property type="match status" value="1"/>
</dbReference>
<dbReference type="PANTHER" id="PTHR30173">
    <property type="entry name" value="SIGMA 19 FACTOR"/>
    <property type="match status" value="1"/>
</dbReference>
<comment type="similarity">
    <text evidence="1">Belongs to the sigma-70 factor family. ECF subfamily.</text>
</comment>
<dbReference type="InterPro" id="IPR013325">
    <property type="entry name" value="RNA_pol_sigma_r2"/>
</dbReference>
<evidence type="ECO:0000313" key="10">
    <source>
        <dbReference type="Proteomes" id="UP001500902"/>
    </source>
</evidence>
<dbReference type="Gene3D" id="1.10.1740.10">
    <property type="match status" value="1"/>
</dbReference>
<dbReference type="NCBIfam" id="NF007214">
    <property type="entry name" value="PRK09636.1"/>
    <property type="match status" value="1"/>
</dbReference>
<dbReference type="NCBIfam" id="TIGR02937">
    <property type="entry name" value="sigma70-ECF"/>
    <property type="match status" value="1"/>
</dbReference>
<evidence type="ECO:0000259" key="8">
    <source>
        <dbReference type="Pfam" id="PF08281"/>
    </source>
</evidence>
<dbReference type="InterPro" id="IPR007627">
    <property type="entry name" value="RNA_pol_sigma70_r2"/>
</dbReference>
<dbReference type="PANTHER" id="PTHR30173:SF36">
    <property type="entry name" value="ECF RNA POLYMERASE SIGMA FACTOR SIGJ"/>
    <property type="match status" value="1"/>
</dbReference>
<keyword evidence="5" id="KW-0804">Transcription</keyword>
<dbReference type="RefSeq" id="WP_344883538.1">
    <property type="nucleotide sequence ID" value="NZ_BAAAZP010000098.1"/>
</dbReference>
<dbReference type="Gene3D" id="1.10.10.10">
    <property type="entry name" value="Winged helix-like DNA-binding domain superfamily/Winged helix DNA-binding domain"/>
    <property type="match status" value="1"/>
</dbReference>
<protein>
    <submittedName>
        <fullName evidence="9">RNA polymerase sigma-70 factor</fullName>
    </submittedName>
</protein>
<reference evidence="10" key="1">
    <citation type="journal article" date="2019" name="Int. J. Syst. Evol. Microbiol.">
        <title>The Global Catalogue of Microorganisms (GCM) 10K type strain sequencing project: providing services to taxonomists for standard genome sequencing and annotation.</title>
        <authorList>
            <consortium name="The Broad Institute Genomics Platform"/>
            <consortium name="The Broad Institute Genome Sequencing Center for Infectious Disease"/>
            <person name="Wu L."/>
            <person name="Ma J."/>
        </authorList>
    </citation>
    <scope>NUCLEOTIDE SEQUENCE [LARGE SCALE GENOMIC DNA]</scope>
    <source>
        <strain evidence="10">JCM 16904</strain>
    </source>
</reference>
<dbReference type="Proteomes" id="UP001500902">
    <property type="component" value="Unassembled WGS sequence"/>
</dbReference>
<evidence type="ECO:0000256" key="5">
    <source>
        <dbReference type="ARBA" id="ARBA00023163"/>
    </source>
</evidence>
<proteinExistence type="inferred from homology"/>
<evidence type="ECO:0000256" key="6">
    <source>
        <dbReference type="SAM" id="MobiDB-lite"/>
    </source>
</evidence>
<dbReference type="SUPFAM" id="SSF54427">
    <property type="entry name" value="NTF2-like"/>
    <property type="match status" value="1"/>
</dbReference>
<dbReference type="InterPro" id="IPR014284">
    <property type="entry name" value="RNA_pol_sigma-70_dom"/>
</dbReference>
<dbReference type="NCBIfam" id="TIGR02957">
    <property type="entry name" value="SigX4"/>
    <property type="match status" value="1"/>
</dbReference>
<comment type="subunit">
    <text evidence="2">Interacts transiently with the RNA polymerase catalytic core formed by RpoA, RpoB, RpoC and RpoZ (2 alpha, 1 beta, 1 beta' and 1 omega subunit) to form the RNA polymerase holoenzyme that can initiate transcription.</text>
</comment>
<dbReference type="EMBL" id="BAAAZP010000098">
    <property type="protein sequence ID" value="GAA3681984.1"/>
    <property type="molecule type" value="Genomic_DNA"/>
</dbReference>
<dbReference type="InterPro" id="IPR013324">
    <property type="entry name" value="RNA_pol_sigma_r3/r4-like"/>
</dbReference>
<dbReference type="InterPro" id="IPR052704">
    <property type="entry name" value="ECF_Sigma-70_Domain"/>
</dbReference>
<sequence>MSERSEQPTHPAGPLARADHTDPANATGPATDPATVAFLAHRNLLFTVAYEMLGSAADAEDALQETWLRWAGVDLGTVLDRRAYLIRITTRQALKRLRTLGRRKESYIGPWLPEPLLTTPDVAEDVELADSVSMAMLLVLETLTPTERAVFVLREVFDLAYDEIAEAVGKSPAAVRQIAHRARAHVAARRPRGAVSPAQTRDVLEAFHRAVETGELQRLLDLLAPDVVLLTDGGGLRQAALSPVVGAGQVAGVLGRIAPAASLRPAQVNGHPALIIRIGGELDTVMAVRVDEGLITGLYAVRNPEKLSRMERETTMSR</sequence>
<evidence type="ECO:0000256" key="3">
    <source>
        <dbReference type="ARBA" id="ARBA00023015"/>
    </source>
</evidence>
<gene>
    <name evidence="9" type="ORF">GCM10022224_052880</name>
</gene>
<feature type="domain" description="RNA polymerase sigma factor 70 region 4 type 2" evidence="8">
    <location>
        <begin position="134"/>
        <end position="185"/>
    </location>
</feature>
<dbReference type="SUPFAM" id="SSF88946">
    <property type="entry name" value="Sigma2 domain of RNA polymerase sigma factors"/>
    <property type="match status" value="1"/>
</dbReference>
<dbReference type="InterPro" id="IPR036388">
    <property type="entry name" value="WH-like_DNA-bd_sf"/>
</dbReference>
<organism evidence="9 10">
    <name type="scientific">Nonomuraea antimicrobica</name>
    <dbReference type="NCBI Taxonomy" id="561173"/>
    <lineage>
        <taxon>Bacteria</taxon>
        <taxon>Bacillati</taxon>
        <taxon>Actinomycetota</taxon>
        <taxon>Actinomycetes</taxon>
        <taxon>Streptosporangiales</taxon>
        <taxon>Streptosporangiaceae</taxon>
        <taxon>Nonomuraea</taxon>
    </lineage>
</organism>
<evidence type="ECO:0000256" key="4">
    <source>
        <dbReference type="ARBA" id="ARBA00023082"/>
    </source>
</evidence>
<keyword evidence="3" id="KW-0805">Transcription regulation</keyword>
<dbReference type="InterPro" id="IPR032710">
    <property type="entry name" value="NTF2-like_dom_sf"/>
</dbReference>
<comment type="caution">
    <text evidence="9">The sequence shown here is derived from an EMBL/GenBank/DDBJ whole genome shotgun (WGS) entry which is preliminary data.</text>
</comment>
<evidence type="ECO:0000259" key="7">
    <source>
        <dbReference type="Pfam" id="PF04542"/>
    </source>
</evidence>
<dbReference type="Pfam" id="PF04542">
    <property type="entry name" value="Sigma70_r2"/>
    <property type="match status" value="1"/>
</dbReference>
<name>A0ABP7C9L1_9ACTN</name>
<evidence type="ECO:0000256" key="2">
    <source>
        <dbReference type="ARBA" id="ARBA00011344"/>
    </source>
</evidence>
<accession>A0ABP7C9L1</accession>
<dbReference type="SUPFAM" id="SSF88659">
    <property type="entry name" value="Sigma3 and sigma4 domains of RNA polymerase sigma factors"/>
    <property type="match status" value="1"/>
</dbReference>
<feature type="domain" description="RNA polymerase sigma-70 region 2" evidence="7">
    <location>
        <begin position="39"/>
        <end position="102"/>
    </location>
</feature>
<evidence type="ECO:0000313" key="9">
    <source>
        <dbReference type="EMBL" id="GAA3681984.1"/>
    </source>
</evidence>
<evidence type="ECO:0000256" key="1">
    <source>
        <dbReference type="ARBA" id="ARBA00010641"/>
    </source>
</evidence>